<comment type="caution">
    <text evidence="1">The sequence shown here is derived from an EMBL/GenBank/DDBJ whole genome shotgun (WGS) entry which is preliminary data.</text>
</comment>
<dbReference type="EMBL" id="SCFB01000004">
    <property type="protein sequence ID" value="RZI46637.1"/>
    <property type="molecule type" value="Genomic_DNA"/>
</dbReference>
<reference evidence="1 2" key="1">
    <citation type="submission" date="2018-10" db="EMBL/GenBank/DDBJ databases">
        <title>An updated phylogeny of the Alphaproteobacteria reveals that the parasitic Rickettsiales and Holosporales have independent origins.</title>
        <authorList>
            <person name="Munoz-Gomez S.A."/>
            <person name="Hess S."/>
            <person name="Burger G."/>
            <person name="Lang B.F."/>
            <person name="Susko E."/>
            <person name="Slamovits C.H."/>
            <person name="Roger A.J."/>
        </authorList>
    </citation>
    <scope>NUCLEOTIDE SEQUENCE [LARGE SCALE GENOMIC DNA]</scope>
    <source>
        <strain evidence="1">HOLO01</strain>
    </source>
</reference>
<proteinExistence type="predicted"/>
<dbReference type="RefSeq" id="WP_130153733.1">
    <property type="nucleotide sequence ID" value="NZ_SCFB01000004.1"/>
</dbReference>
<gene>
    <name evidence="1" type="ORF">EQU50_03365</name>
</gene>
<dbReference type="Proteomes" id="UP000293550">
    <property type="component" value="Unassembled WGS sequence"/>
</dbReference>
<organism evidence="1 2">
    <name type="scientific">Candidatus Finniella inopinata</name>
    <dbReference type="NCBI Taxonomy" id="1696036"/>
    <lineage>
        <taxon>Bacteria</taxon>
        <taxon>Pseudomonadati</taxon>
        <taxon>Pseudomonadota</taxon>
        <taxon>Alphaproteobacteria</taxon>
        <taxon>Holosporales</taxon>
        <taxon>Candidatus Paracaedibacteraceae</taxon>
        <taxon>Candidatus Finniella</taxon>
    </lineage>
</organism>
<protein>
    <submittedName>
        <fullName evidence="1">Uncharacterized protein</fullName>
    </submittedName>
</protein>
<accession>A0A4V2DZY1</accession>
<dbReference type="AlphaFoldDB" id="A0A4V2DZY1"/>
<sequence>MCFGGNDSAPPAPYYPPVPPPEELMDVIDHVTGTQAITVVGADGKKKRVIERLPRTPEEQALYDQAGDLMTQAITEIQRLNEYDPSALVDFAPFVQVMNDLNTERRQDMEELARVPDFNGYVQNFKDMNKRVLEEEFTRQQNEGQEYLNRRGYGDSTAAIEMRNTLGKNKAQALEESQVRGDLYGQQLKGADLANRQAAYGLREQGRMGQLQRAQMEHQLRLDQRNQLDTARQQALQNQMGLFNVGAGIRGEDANRAMASRAPDLANTIFQQSNMDSLNRHQAQINQINAQYQNQMAQYQATPPSFGDTMLHLGGMGIGAYFGGPMGAMMGSQFSSTATGRRR</sequence>
<keyword evidence="2" id="KW-1185">Reference proteome</keyword>
<name>A0A4V2DZY1_9PROT</name>
<evidence type="ECO:0000313" key="1">
    <source>
        <dbReference type="EMBL" id="RZI46637.1"/>
    </source>
</evidence>
<evidence type="ECO:0000313" key="2">
    <source>
        <dbReference type="Proteomes" id="UP000293550"/>
    </source>
</evidence>